<keyword evidence="5 8" id="KW-0560">Oxidoreductase</keyword>
<evidence type="ECO:0000313" key="9">
    <source>
        <dbReference type="EMBL" id="CDO90244.1"/>
    </source>
</evidence>
<dbReference type="PANTHER" id="PTHR46696">
    <property type="entry name" value="P450, PUTATIVE (EUROFUNG)-RELATED"/>
    <property type="match status" value="1"/>
</dbReference>
<dbReference type="Gene3D" id="1.10.630.10">
    <property type="entry name" value="Cytochrome P450"/>
    <property type="match status" value="1"/>
</dbReference>
<dbReference type="GO" id="GO:0020037">
    <property type="term" value="F:heme binding"/>
    <property type="evidence" value="ECO:0007669"/>
    <property type="project" value="InterPro"/>
</dbReference>
<gene>
    <name evidence="10" type="ORF">AWC29_26620</name>
    <name evidence="9" type="ORF">BN973_04637</name>
</gene>
<dbReference type="InterPro" id="IPR017972">
    <property type="entry name" value="Cyt_P450_CS"/>
</dbReference>
<accession>A0A024K382</accession>
<evidence type="ECO:0000256" key="4">
    <source>
        <dbReference type="ARBA" id="ARBA00022723"/>
    </source>
</evidence>
<keyword evidence="4 8" id="KW-0479">Metal-binding</keyword>
<evidence type="ECO:0000256" key="2">
    <source>
        <dbReference type="ARBA" id="ARBA00010617"/>
    </source>
</evidence>
<keyword evidence="11" id="KW-1185">Reference proteome</keyword>
<dbReference type="PRINTS" id="PR00359">
    <property type="entry name" value="BP450"/>
</dbReference>
<evidence type="ECO:0000256" key="5">
    <source>
        <dbReference type="ARBA" id="ARBA00023002"/>
    </source>
</evidence>
<dbReference type="InterPro" id="IPR036396">
    <property type="entry name" value="Cyt_P450_sf"/>
</dbReference>
<dbReference type="OrthoDB" id="3599725at2"/>
<evidence type="ECO:0000313" key="10">
    <source>
        <dbReference type="EMBL" id="ORW99937.1"/>
    </source>
</evidence>
<dbReference type="InterPro" id="IPR002397">
    <property type="entry name" value="Cyt_P450_B"/>
</dbReference>
<dbReference type="PANTHER" id="PTHR46696:SF6">
    <property type="entry name" value="P450, PUTATIVE (EUROFUNG)-RELATED"/>
    <property type="match status" value="1"/>
</dbReference>
<dbReference type="AlphaFoldDB" id="A0A024K382"/>
<dbReference type="GO" id="GO:0005506">
    <property type="term" value="F:iron ion binding"/>
    <property type="evidence" value="ECO:0007669"/>
    <property type="project" value="InterPro"/>
</dbReference>
<reference evidence="9" key="1">
    <citation type="journal article" date="2014" name="Genome Announc.">
        <title>Draft Genome Sequence of Mycobacterium triplex DSM 44626.</title>
        <authorList>
            <person name="Sassi M."/>
            <person name="Croce O."/>
            <person name="Robert C."/>
            <person name="Raoult D."/>
            <person name="Drancourt M."/>
        </authorList>
    </citation>
    <scope>NUCLEOTIDE SEQUENCE [LARGE SCALE GENOMIC DNA]</scope>
    <source>
        <strain evidence="9">DSM 44626</strain>
    </source>
</reference>
<name>A0A024K382_9MYCO</name>
<evidence type="ECO:0000256" key="3">
    <source>
        <dbReference type="ARBA" id="ARBA00022617"/>
    </source>
</evidence>
<dbReference type="RefSeq" id="WP_036470987.1">
    <property type="nucleotide sequence ID" value="NZ_HG964446.1"/>
</dbReference>
<dbReference type="STRING" id="47839.BN973_04637"/>
<evidence type="ECO:0000256" key="1">
    <source>
        <dbReference type="ARBA" id="ARBA00001971"/>
    </source>
</evidence>
<reference evidence="9" key="2">
    <citation type="submission" date="2014-04" db="EMBL/GenBank/DDBJ databases">
        <authorList>
            <person name="Urmite Genomes U."/>
        </authorList>
    </citation>
    <scope>NUCLEOTIDE SEQUENCE</scope>
    <source>
        <strain evidence="9">DSM 44626</strain>
    </source>
</reference>
<dbReference type="eggNOG" id="COG2124">
    <property type="taxonomic scope" value="Bacteria"/>
</dbReference>
<evidence type="ECO:0000256" key="6">
    <source>
        <dbReference type="ARBA" id="ARBA00023004"/>
    </source>
</evidence>
<dbReference type="Proteomes" id="UP000028880">
    <property type="component" value="Unassembled WGS sequence"/>
</dbReference>
<reference evidence="10 11" key="3">
    <citation type="submission" date="2016-01" db="EMBL/GenBank/DDBJ databases">
        <title>The new phylogeny of the genus Mycobacterium.</title>
        <authorList>
            <person name="Tarcisio F."/>
            <person name="Conor M."/>
            <person name="Antonella G."/>
            <person name="Elisabetta G."/>
            <person name="Giulia F.S."/>
            <person name="Sara T."/>
            <person name="Anna F."/>
            <person name="Clotilde B."/>
            <person name="Roberto B."/>
            <person name="Veronica D.S."/>
            <person name="Fabio R."/>
            <person name="Monica P."/>
            <person name="Olivier J."/>
            <person name="Enrico T."/>
            <person name="Nicola S."/>
        </authorList>
    </citation>
    <scope>NUCLEOTIDE SEQUENCE [LARGE SCALE GENOMIC DNA]</scope>
    <source>
        <strain evidence="10 11">DSM 44626</strain>
    </source>
</reference>
<keyword evidence="3 8" id="KW-0349">Heme</keyword>
<dbReference type="Pfam" id="PF00067">
    <property type="entry name" value="p450"/>
    <property type="match status" value="1"/>
</dbReference>
<protein>
    <submittedName>
        <fullName evidence="9 10">Cytochrome</fullName>
    </submittedName>
</protein>
<dbReference type="EMBL" id="HG964446">
    <property type="protein sequence ID" value="CDO90244.1"/>
    <property type="molecule type" value="Genomic_DNA"/>
</dbReference>
<proteinExistence type="inferred from homology"/>
<dbReference type="InterPro" id="IPR001128">
    <property type="entry name" value="Cyt_P450"/>
</dbReference>
<comment type="similarity">
    <text evidence="2 8">Belongs to the cytochrome P450 family.</text>
</comment>
<organism evidence="9">
    <name type="scientific">Mycobacterium triplex</name>
    <dbReference type="NCBI Taxonomy" id="47839"/>
    <lineage>
        <taxon>Bacteria</taxon>
        <taxon>Bacillati</taxon>
        <taxon>Actinomycetota</taxon>
        <taxon>Actinomycetes</taxon>
        <taxon>Mycobacteriales</taxon>
        <taxon>Mycobacteriaceae</taxon>
        <taxon>Mycobacterium</taxon>
        <taxon>Mycobacterium simiae complex</taxon>
    </lineage>
</organism>
<dbReference type="EMBL" id="LQPY01000037">
    <property type="protein sequence ID" value="ORW99937.1"/>
    <property type="molecule type" value="Genomic_DNA"/>
</dbReference>
<keyword evidence="6 8" id="KW-0408">Iron</keyword>
<dbReference type="GO" id="GO:0016705">
    <property type="term" value="F:oxidoreductase activity, acting on paired donors, with incorporation or reduction of molecular oxygen"/>
    <property type="evidence" value="ECO:0007669"/>
    <property type="project" value="InterPro"/>
</dbReference>
<evidence type="ECO:0000256" key="8">
    <source>
        <dbReference type="RuleBase" id="RU000461"/>
    </source>
</evidence>
<evidence type="ECO:0000256" key="7">
    <source>
        <dbReference type="ARBA" id="ARBA00023033"/>
    </source>
</evidence>
<dbReference type="Proteomes" id="UP000193710">
    <property type="component" value="Unassembled WGS sequence"/>
</dbReference>
<dbReference type="SUPFAM" id="SSF48264">
    <property type="entry name" value="Cytochrome P450"/>
    <property type="match status" value="1"/>
</dbReference>
<evidence type="ECO:0000313" key="11">
    <source>
        <dbReference type="Proteomes" id="UP000193710"/>
    </source>
</evidence>
<dbReference type="PROSITE" id="PS00086">
    <property type="entry name" value="CYTOCHROME_P450"/>
    <property type="match status" value="1"/>
</dbReference>
<dbReference type="PRINTS" id="PR00385">
    <property type="entry name" value="P450"/>
</dbReference>
<comment type="cofactor">
    <cofactor evidence="1">
        <name>heme</name>
        <dbReference type="ChEBI" id="CHEBI:30413"/>
    </cofactor>
</comment>
<sequence length="413" mass="45369">MTTTEAVPADLVVDFDVYDPTLAAPVDMFNQRIVEVAGAGPVVYSPLYGGHWIVTRYQEIAEVLRDPARFSSYPNNLIPHGFGKFIPLEYDPPTHTVYRRALQPLFNPHRMNAMEPQIRAIVTELIDGFAARGSAEFISEFAHELPARVFLALMGWPLADAPMFTEATDTTLHGIPGASEEESIAARAEAAGRMMAYFAAVVDDRRRRAADASDVTASIINSDIVIDGQPRALTDDELCNIFMLLLIAGLHTTQGSLAWGLMHLAAHREQRDALVQDPSLIPAAVEEVLRMEAAVSAGRSVVHDTELGGVQLRAGDQLLVVLAGANRDEREFDNPDDLQVTRSPNRHMSFGAGPHRCLGSHLARVMLRIAFEELYRRLPDVEPDPDRPSVSNTAQVRGVLELHIRFTPEATAA</sequence>
<dbReference type="HOGENOM" id="CLU_033716_0_1_11"/>
<dbReference type="FunFam" id="1.10.630.10:FF:000018">
    <property type="entry name" value="Cytochrome P450 monooxygenase"/>
    <property type="match status" value="1"/>
</dbReference>
<keyword evidence="7 8" id="KW-0503">Monooxygenase</keyword>
<dbReference type="GO" id="GO:0004497">
    <property type="term" value="F:monooxygenase activity"/>
    <property type="evidence" value="ECO:0007669"/>
    <property type="project" value="UniProtKB-KW"/>
</dbReference>